<keyword evidence="2" id="KW-0732">Signal</keyword>
<dbReference type="AlphaFoldDB" id="A0A7S9HFL0"/>
<reference evidence="3 4" key="1">
    <citation type="submission" date="2020-11" db="EMBL/GenBank/DDBJ databases">
        <title>Whole Genome sequence of MDR strain of Klebsiella pneumoniae K219 isolated from sputum.</title>
        <authorList>
            <person name="Aditi B.P."/>
            <person name="Mahalakshmi K."/>
            <person name="Naveen Kumar V."/>
        </authorList>
    </citation>
    <scope>NUCLEOTIDE SEQUENCE [LARGE SCALE GENOMIC DNA]</scope>
    <source>
        <strain evidence="3 4">K219</strain>
    </source>
</reference>
<feature type="compositionally biased region" description="Basic and acidic residues" evidence="1">
    <location>
        <begin position="90"/>
        <end position="101"/>
    </location>
</feature>
<name>A0A7S9HFL0_KLEPN</name>
<dbReference type="Proteomes" id="UP000594592">
    <property type="component" value="Chromosome"/>
</dbReference>
<evidence type="ECO:0000256" key="1">
    <source>
        <dbReference type="SAM" id="MobiDB-lite"/>
    </source>
</evidence>
<feature type="region of interest" description="Disordered" evidence="1">
    <location>
        <begin position="90"/>
        <end position="119"/>
    </location>
</feature>
<protein>
    <submittedName>
        <fullName evidence="3">DUF2502 domain-containing protein</fullName>
    </submittedName>
</protein>
<gene>
    <name evidence="3" type="ORF">IUJ34_19720</name>
</gene>
<dbReference type="Pfam" id="PF10697">
    <property type="entry name" value="DUF2502"/>
    <property type="match status" value="1"/>
</dbReference>
<organism evidence="3 4">
    <name type="scientific">Klebsiella pneumoniae subsp. pneumoniae</name>
    <dbReference type="NCBI Taxonomy" id="72407"/>
    <lineage>
        <taxon>Bacteria</taxon>
        <taxon>Pseudomonadati</taxon>
        <taxon>Pseudomonadota</taxon>
        <taxon>Gammaproteobacteria</taxon>
        <taxon>Enterobacterales</taxon>
        <taxon>Enterobacteriaceae</taxon>
        <taxon>Klebsiella/Raoultella group</taxon>
        <taxon>Klebsiella</taxon>
        <taxon>Klebsiella pneumoniae complex</taxon>
    </lineage>
</organism>
<feature type="signal peptide" evidence="2">
    <location>
        <begin position="1"/>
        <end position="21"/>
    </location>
</feature>
<feature type="chain" id="PRO_5031309566" evidence="2">
    <location>
        <begin position="22"/>
        <end position="119"/>
    </location>
</feature>
<accession>A0A7S9HFL0</accession>
<dbReference type="EMBL" id="CP064820">
    <property type="protein sequence ID" value="QPG07891.1"/>
    <property type="molecule type" value="Genomic_DNA"/>
</dbReference>
<sequence length="119" mass="13919">MFRSLILAAVLLAAGPLVANAGEITLLPSVKLQIGDRDNYGNYWDGGSWRDRDYWRRHYEWRDNRWHRHDNGWHKGWYKGRDKARERGYRAGWNDRDDHRGGWGRGPGGRGHGHGHGHH</sequence>
<evidence type="ECO:0000313" key="4">
    <source>
        <dbReference type="Proteomes" id="UP000594592"/>
    </source>
</evidence>
<evidence type="ECO:0000313" key="3">
    <source>
        <dbReference type="EMBL" id="QPG07891.1"/>
    </source>
</evidence>
<evidence type="ECO:0000256" key="2">
    <source>
        <dbReference type="SAM" id="SignalP"/>
    </source>
</evidence>
<dbReference type="InterPro" id="IPR019638">
    <property type="entry name" value="DUF2502"/>
</dbReference>
<proteinExistence type="predicted"/>